<proteinExistence type="predicted"/>
<name>A0ACC1JUQ5_9FUNG</name>
<accession>A0ACC1JUQ5</accession>
<sequence>MQASRGATATASPSRRLTGRVKRLEQTFAGLPALTLERSSGATRPQPQPAQQGRRARSQQDNTQLNVARSAQAATARVNSELRALASVPEIHVGNSSEDEVELASGRVKRSPESQAGPSSTAAKIGGFSSPYRPQQLHPGAPARSPAGKRPPPPYPGTGERLFPSVAASSPRVVDRMRPKTSAKPEADATPEARGSPTATARGTQEAPAPNFSSPESRKKLADEYISILRTPEAKGARPSRHESAGEPRRQSASIPPRRLPLLGVQIGRYVEHSAAHPGSQSCSPLAVNIRYVQRTLEIGGLRGGDEHMKIDSSDIATMEHMSREGLSVLRITPVETIENIFSPDVFDPSSSDPTLRDIFLCLRLPAASDDTPIQRLLLLFQKDIRIWTMDAETFRACTHEFTKPPSIDIVSSDDDGAVTKGGAPSNRLGTTAVSPPVTSEFWASVDEQRGRLGISALNSKRKSQATLLDASTIGATRGAGLYTYKLRRTRASLAPNTLLLSKGKAGGDEGDDEDDSAVQCHDFGSSDHTLRFIYPRAGPKPISVTGSDISRLYKDTYLNDTILEFYIRYIGENLRASNPQLHEQCHFFNTFFHRKLSQCGKGALAEPKGASVGEMYQQVKKWTANVDIFEKRYLFVPIHENTHWYLAIIANAKAVLSAAKPPTGTEPTAATRGPRAAPAGDAGSGSAEEPAKPTPADGDSDVEMADASRADPPPDCAADTLPACPEPPPAPSKSVAVTVEFMGEGYDIAAASYMDPLATPSILVLDSLGNRHQATFRLLRSYIRAEASWRHGVELSEERNVGKYAKVPLQDNFCDCGVFLLQYIEEFLKDPVGFVALVLGGVSLRTMFTTQQMEQKRLDMLDLATGLANDHKQQHSERPEPQPQPEQVQAPVASSSVEEDRAALAALLAGDPSGT</sequence>
<comment type="caution">
    <text evidence="1">The sequence shown here is derived from an EMBL/GenBank/DDBJ whole genome shotgun (WGS) entry which is preliminary data.</text>
</comment>
<reference evidence="1" key="1">
    <citation type="submission" date="2022-07" db="EMBL/GenBank/DDBJ databases">
        <title>Phylogenomic reconstructions and comparative analyses of Kickxellomycotina fungi.</title>
        <authorList>
            <person name="Reynolds N.K."/>
            <person name="Stajich J.E."/>
            <person name="Barry K."/>
            <person name="Grigoriev I.V."/>
            <person name="Crous P."/>
            <person name="Smith M.E."/>
        </authorList>
    </citation>
    <scope>NUCLEOTIDE SEQUENCE</scope>
    <source>
        <strain evidence="1">CBS 109366</strain>
    </source>
</reference>
<organism evidence="1 2">
    <name type="scientific">Coemansia nantahalensis</name>
    <dbReference type="NCBI Taxonomy" id="2789366"/>
    <lineage>
        <taxon>Eukaryota</taxon>
        <taxon>Fungi</taxon>
        <taxon>Fungi incertae sedis</taxon>
        <taxon>Zoopagomycota</taxon>
        <taxon>Kickxellomycotina</taxon>
        <taxon>Kickxellomycetes</taxon>
        <taxon>Kickxellales</taxon>
        <taxon>Kickxellaceae</taxon>
        <taxon>Coemansia</taxon>
    </lineage>
</organism>
<dbReference type="EMBL" id="JANBUJ010001326">
    <property type="protein sequence ID" value="KAJ2767834.1"/>
    <property type="molecule type" value="Genomic_DNA"/>
</dbReference>
<dbReference type="Proteomes" id="UP001140234">
    <property type="component" value="Unassembled WGS sequence"/>
</dbReference>
<evidence type="ECO:0000313" key="2">
    <source>
        <dbReference type="Proteomes" id="UP001140234"/>
    </source>
</evidence>
<protein>
    <submittedName>
        <fullName evidence="1">Uncharacterized protein</fullName>
    </submittedName>
</protein>
<gene>
    <name evidence="1" type="ORF">IWQ57_003791</name>
</gene>
<keyword evidence="2" id="KW-1185">Reference proteome</keyword>
<evidence type="ECO:0000313" key="1">
    <source>
        <dbReference type="EMBL" id="KAJ2767834.1"/>
    </source>
</evidence>